<sequence length="206" mass="22474">MNHAPVAAALNVAVIKKFVEHMRMCSKEQQSLKSLPVNKAAPSPLNNAALPTMHQTPPNPIMAALVATIARVMTSDSTKPSSKPMHVSDIPIIASVAAAAASIVTPFTAIIVQVHHIGLNQTHYFQLADDITLEALVKGLRMSFDDNNILANLLFYKRMNNTWQCLVNPSGGDYLKTMLLQAHDTKLPLQMKVIREQDPSPLGNVH</sequence>
<organism evidence="1">
    <name type="scientific">Lichtheimia ramosa</name>
    <dbReference type="NCBI Taxonomy" id="688394"/>
    <lineage>
        <taxon>Eukaryota</taxon>
        <taxon>Fungi</taxon>
        <taxon>Fungi incertae sedis</taxon>
        <taxon>Mucoromycota</taxon>
        <taxon>Mucoromycotina</taxon>
        <taxon>Mucoromycetes</taxon>
        <taxon>Mucorales</taxon>
        <taxon>Lichtheimiaceae</taxon>
        <taxon>Lichtheimia</taxon>
    </lineage>
</organism>
<dbReference type="AlphaFoldDB" id="A0A077WR66"/>
<dbReference type="EMBL" id="LK023335">
    <property type="protein sequence ID" value="CDS09674.1"/>
    <property type="molecule type" value="Genomic_DNA"/>
</dbReference>
<reference evidence="1" key="1">
    <citation type="journal article" date="2014" name="Genome Announc.">
        <title>De novo whole-genome sequence and genome annotation of Lichtheimia ramosa.</title>
        <authorList>
            <person name="Linde J."/>
            <person name="Schwartze V."/>
            <person name="Binder U."/>
            <person name="Lass-Florl C."/>
            <person name="Voigt K."/>
            <person name="Horn F."/>
        </authorList>
    </citation>
    <scope>NUCLEOTIDE SEQUENCE</scope>
    <source>
        <strain evidence="1">JMRC FSU:6197</strain>
    </source>
</reference>
<name>A0A077WR66_9FUNG</name>
<accession>A0A077WR66</accession>
<gene>
    <name evidence="1" type="ORF">LRAMOSA02351</name>
</gene>
<protein>
    <submittedName>
        <fullName evidence="1">Uncharacterized protein</fullName>
    </submittedName>
</protein>
<proteinExistence type="predicted"/>
<dbReference type="OrthoDB" id="10468638at2759"/>
<evidence type="ECO:0000313" key="1">
    <source>
        <dbReference type="EMBL" id="CDS09674.1"/>
    </source>
</evidence>